<accession>A0A9P0AMY4</accession>
<protein>
    <recommendedName>
        <fullName evidence="2">AAA-ATPase-like domain-containing protein</fullName>
    </recommendedName>
</protein>
<dbReference type="Pfam" id="PF09820">
    <property type="entry name" value="AAA-ATPase_like"/>
    <property type="match status" value="1"/>
</dbReference>
<organism evidence="3 4">
    <name type="scientific">Bemisia tabaci</name>
    <name type="common">Sweetpotato whitefly</name>
    <name type="synonym">Aleurodes tabaci</name>
    <dbReference type="NCBI Taxonomy" id="7038"/>
    <lineage>
        <taxon>Eukaryota</taxon>
        <taxon>Metazoa</taxon>
        <taxon>Ecdysozoa</taxon>
        <taxon>Arthropoda</taxon>
        <taxon>Hexapoda</taxon>
        <taxon>Insecta</taxon>
        <taxon>Pterygota</taxon>
        <taxon>Neoptera</taxon>
        <taxon>Paraneoptera</taxon>
        <taxon>Hemiptera</taxon>
        <taxon>Sternorrhyncha</taxon>
        <taxon>Aleyrodoidea</taxon>
        <taxon>Aleyrodidae</taxon>
        <taxon>Aleyrodinae</taxon>
        <taxon>Bemisia</taxon>
    </lineage>
</organism>
<reference evidence="3" key="1">
    <citation type="submission" date="2021-12" db="EMBL/GenBank/DDBJ databases">
        <authorList>
            <person name="King R."/>
        </authorList>
    </citation>
    <scope>NUCLEOTIDE SEQUENCE</scope>
</reference>
<feature type="domain" description="AAA-ATPase-like" evidence="2">
    <location>
        <begin position="67"/>
        <end position="262"/>
    </location>
</feature>
<feature type="chain" id="PRO_5040410760" description="AAA-ATPase-like domain-containing protein" evidence="1">
    <location>
        <begin position="21"/>
        <end position="556"/>
    </location>
</feature>
<evidence type="ECO:0000256" key="1">
    <source>
        <dbReference type="SAM" id="SignalP"/>
    </source>
</evidence>
<evidence type="ECO:0000313" key="4">
    <source>
        <dbReference type="Proteomes" id="UP001152759"/>
    </source>
</evidence>
<name>A0A9P0AMY4_BEMTA</name>
<dbReference type="Gene3D" id="3.40.50.300">
    <property type="entry name" value="P-loop containing nucleotide triphosphate hydrolases"/>
    <property type="match status" value="1"/>
</dbReference>
<sequence length="556" mass="62888">MYLFSVFVMVLFIAIHSGSSVGDSPFVENYNSTQLLLRKPINLQTPSIPQASELGYKCAELPAESDRFKTVIKKKCFVDKTDYLYNMVKKNETQVLWFLARPRRFGKTLLIDTIESFFKGETEFFVDTNIYKQHMKYNRWPNYPVIRLDFSLIKANSFSNFKKAMLALLEDEAKVHDIHLDTDVVTIAIRRLILRLKRKYNKKVVVLIDEYDAPYTHVYSVNKSESSLVLANLQEFFSVLKGRVDDIRFSFTTGLSCLAWADFFSGAYAARDISMNPSYAGIVGFNDTELTQYFERFIENVADRKGNTTKEILTEMRKWCDGFRFTRKNEPLYSPISVIGYLRSDGVSINSYSDTGGSSKFLDQKLRQFPYEAIEILLNYDTKDNADQSNDKIEDYSDELEENPEICATEDELSGRNNFEDTSDTALPLVEGMRVVSVHVNLSEHVEGNAVLLRELEDLRVGARLLAQELVRREGEDPEALGLGVFVVELLELLVVGLGEPALAGHVHDDADVVLVLGEVDFVPADVLGGEVIDGSRLLPVVILVETKNAGEAHEG</sequence>
<dbReference type="Proteomes" id="UP001152759">
    <property type="component" value="Chromosome 9"/>
</dbReference>
<dbReference type="InterPro" id="IPR027417">
    <property type="entry name" value="P-loop_NTPase"/>
</dbReference>
<dbReference type="PANTHER" id="PTHR34825">
    <property type="entry name" value="CONSERVED PROTEIN, WITH A WEAK D-GALACTARATE DEHYDRATASE/ALTRONATE HYDROLASE DOMAIN"/>
    <property type="match status" value="1"/>
</dbReference>
<feature type="signal peptide" evidence="1">
    <location>
        <begin position="1"/>
        <end position="20"/>
    </location>
</feature>
<dbReference type="AlphaFoldDB" id="A0A9P0AMY4"/>
<keyword evidence="4" id="KW-1185">Reference proteome</keyword>
<dbReference type="PANTHER" id="PTHR34825:SF1">
    <property type="entry name" value="AAA-ATPASE-LIKE DOMAIN-CONTAINING PROTEIN"/>
    <property type="match status" value="1"/>
</dbReference>
<dbReference type="EMBL" id="OU963870">
    <property type="protein sequence ID" value="CAH0395291.1"/>
    <property type="molecule type" value="Genomic_DNA"/>
</dbReference>
<dbReference type="AntiFam" id="ANF00238">
    <property type="entry name" value="Shadow ORF (opposite gpx1)"/>
</dbReference>
<evidence type="ECO:0000259" key="2">
    <source>
        <dbReference type="Pfam" id="PF09820"/>
    </source>
</evidence>
<dbReference type="InterPro" id="IPR018631">
    <property type="entry name" value="AAA-ATPase-like_dom"/>
</dbReference>
<keyword evidence="1" id="KW-0732">Signal</keyword>
<gene>
    <name evidence="3" type="ORF">BEMITA_LOCUS13494</name>
</gene>
<proteinExistence type="predicted"/>
<evidence type="ECO:0000313" key="3">
    <source>
        <dbReference type="EMBL" id="CAH0395291.1"/>
    </source>
</evidence>